<feature type="transmembrane region" description="Helical" evidence="2">
    <location>
        <begin position="97"/>
        <end position="116"/>
    </location>
</feature>
<dbReference type="EMBL" id="VIVK01000001">
    <property type="protein sequence ID" value="TWD81653.1"/>
    <property type="molecule type" value="Genomic_DNA"/>
</dbReference>
<evidence type="ECO:0000313" key="4">
    <source>
        <dbReference type="Proteomes" id="UP000318380"/>
    </source>
</evidence>
<evidence type="ECO:0000313" key="3">
    <source>
        <dbReference type="EMBL" id="TWD81653.1"/>
    </source>
</evidence>
<organism evidence="3 4">
    <name type="scientific">Kribbella amoyensis</name>
    <dbReference type="NCBI Taxonomy" id="996641"/>
    <lineage>
        <taxon>Bacteria</taxon>
        <taxon>Bacillati</taxon>
        <taxon>Actinomycetota</taxon>
        <taxon>Actinomycetes</taxon>
        <taxon>Propionibacteriales</taxon>
        <taxon>Kribbellaceae</taxon>
        <taxon>Kribbella</taxon>
    </lineage>
</organism>
<feature type="transmembrane region" description="Helical" evidence="2">
    <location>
        <begin position="123"/>
        <end position="140"/>
    </location>
</feature>
<feature type="compositionally biased region" description="Low complexity" evidence="1">
    <location>
        <begin position="374"/>
        <end position="389"/>
    </location>
</feature>
<reference evidence="3 4" key="1">
    <citation type="submission" date="2019-06" db="EMBL/GenBank/DDBJ databases">
        <title>Sequencing the genomes of 1000 actinobacteria strains.</title>
        <authorList>
            <person name="Klenk H.-P."/>
        </authorList>
    </citation>
    <scope>NUCLEOTIDE SEQUENCE [LARGE SCALE GENOMIC DNA]</scope>
    <source>
        <strain evidence="3 4">DSM 24683</strain>
    </source>
</reference>
<feature type="transmembrane region" description="Helical" evidence="2">
    <location>
        <begin position="65"/>
        <end position="85"/>
    </location>
</feature>
<dbReference type="RefSeq" id="WP_145806662.1">
    <property type="nucleotide sequence ID" value="NZ_VIVK01000001.1"/>
</dbReference>
<proteinExistence type="predicted"/>
<keyword evidence="2" id="KW-0472">Membrane</keyword>
<dbReference type="Pfam" id="PF10935">
    <property type="entry name" value="DUF2637"/>
    <property type="match status" value="1"/>
</dbReference>
<feature type="compositionally biased region" description="Low complexity" evidence="1">
    <location>
        <begin position="522"/>
        <end position="536"/>
    </location>
</feature>
<feature type="compositionally biased region" description="Low complexity" evidence="1">
    <location>
        <begin position="409"/>
        <end position="421"/>
    </location>
</feature>
<dbReference type="AlphaFoldDB" id="A0A561BSB0"/>
<accession>A0A561BSB0</accession>
<evidence type="ECO:0000256" key="1">
    <source>
        <dbReference type="SAM" id="MobiDB-lite"/>
    </source>
</evidence>
<keyword evidence="2" id="KW-1133">Transmembrane helix</keyword>
<feature type="region of interest" description="Disordered" evidence="1">
    <location>
        <begin position="498"/>
        <end position="543"/>
    </location>
</feature>
<feature type="transmembrane region" description="Helical" evidence="2">
    <location>
        <begin position="152"/>
        <end position="172"/>
    </location>
</feature>
<keyword evidence="2" id="KW-0812">Transmembrane</keyword>
<comment type="caution">
    <text evidence="3">The sequence shown here is derived from an EMBL/GenBank/DDBJ whole genome shotgun (WGS) entry which is preliminary data.</text>
</comment>
<dbReference type="OrthoDB" id="3814763at2"/>
<protein>
    <submittedName>
        <fullName evidence="3">Uncharacterized protein DUF2637</fullName>
    </submittedName>
</protein>
<sequence>MNTHLTLALSNPFDEIAQPDLTQVVQLAVIATGAAAGLALLVWLTVRTVRAAAQVAARPGAERRVLIVVAIVAAFGVAAIGGARSFSAVSEKFNSPLVPLVADGMIIACTALRLAALTRGWRIPGALVTTYVFIGGTVWLNVDTATGIADAVAHALAPIAYAVLVEMLAHLLRLQMKLAQPARAKLSALTWFTSPVITTRVWLHLARTGTDDPIAARALVQQVVRMSSRLTTVCPSRRLLPLDSARAARSAALQTIRDGLLTAGQLAALLPSTDRMTAGELLAVVDSAALGLPVTDNQAPPRAGFPLWLVLFLLAAHRDQIDQIDPADTSAVEVDEVVDEEQTAVTMVQQLMVGYVVGALLHQNTARTGTGQSAPAAAPLAARTGAPAPHRGVRAGAPAPVHPDTTASAAVPVHHPAAARRTGASVISAPVAESPRSGAGSGGGARSKRNDDADLAALVEVSRRDHGGRPLGQREITRVLGCGFPKARRLADRLGWTEAKDTNTTGNSRDHHGNDNVEADANSNNQHPNSSSNTQQHESSRTR</sequence>
<name>A0A561BSB0_9ACTN</name>
<gene>
    <name evidence="3" type="ORF">FB561_2773</name>
</gene>
<dbReference type="InterPro" id="IPR021235">
    <property type="entry name" value="DUF2637"/>
</dbReference>
<feature type="transmembrane region" description="Helical" evidence="2">
    <location>
        <begin position="24"/>
        <end position="44"/>
    </location>
</feature>
<dbReference type="Proteomes" id="UP000318380">
    <property type="component" value="Unassembled WGS sequence"/>
</dbReference>
<keyword evidence="4" id="KW-1185">Reference proteome</keyword>
<evidence type="ECO:0000256" key="2">
    <source>
        <dbReference type="SAM" id="Phobius"/>
    </source>
</evidence>
<feature type="region of interest" description="Disordered" evidence="1">
    <location>
        <begin position="368"/>
        <end position="451"/>
    </location>
</feature>